<dbReference type="PROSITE" id="PS50199">
    <property type="entry name" value="ZF_RANBP2_2"/>
    <property type="match status" value="1"/>
</dbReference>
<feature type="compositionally biased region" description="Low complexity" evidence="9">
    <location>
        <begin position="293"/>
        <end position="308"/>
    </location>
</feature>
<dbReference type="GO" id="GO:0016485">
    <property type="term" value="P:protein processing"/>
    <property type="evidence" value="ECO:0007669"/>
    <property type="project" value="TreeGrafter"/>
</dbReference>
<feature type="compositionally biased region" description="Basic and acidic residues" evidence="9">
    <location>
        <begin position="218"/>
        <end position="228"/>
    </location>
</feature>
<keyword evidence="5" id="KW-0378">Hydrolase</keyword>
<dbReference type="InterPro" id="IPR042089">
    <property type="entry name" value="Peptidase_M13_dom_2"/>
</dbReference>
<dbReference type="PROSITE" id="PS01358">
    <property type="entry name" value="ZF_RANBP2_1"/>
    <property type="match status" value="1"/>
</dbReference>
<protein>
    <recommendedName>
        <fullName evidence="10">RanBP2-type domain-containing protein</fullName>
    </recommendedName>
</protein>
<feature type="compositionally biased region" description="Polar residues" evidence="9">
    <location>
        <begin position="1046"/>
        <end position="1058"/>
    </location>
</feature>
<organism evidence="11 12">
    <name type="scientific">Rotaria socialis</name>
    <dbReference type="NCBI Taxonomy" id="392032"/>
    <lineage>
        <taxon>Eukaryota</taxon>
        <taxon>Metazoa</taxon>
        <taxon>Spiralia</taxon>
        <taxon>Gnathifera</taxon>
        <taxon>Rotifera</taxon>
        <taxon>Eurotatoria</taxon>
        <taxon>Bdelloidea</taxon>
        <taxon>Philodinida</taxon>
        <taxon>Philodinidae</taxon>
        <taxon>Rotaria</taxon>
    </lineage>
</organism>
<dbReference type="InterPro" id="IPR000718">
    <property type="entry name" value="Peptidase_M13"/>
</dbReference>
<keyword evidence="6" id="KW-0862">Zinc</keyword>
<feature type="compositionally biased region" description="Low complexity" evidence="9">
    <location>
        <begin position="123"/>
        <end position="146"/>
    </location>
</feature>
<dbReference type="InterPro" id="IPR018497">
    <property type="entry name" value="Peptidase_M13_C"/>
</dbReference>
<evidence type="ECO:0000256" key="5">
    <source>
        <dbReference type="ARBA" id="ARBA00022801"/>
    </source>
</evidence>
<evidence type="ECO:0000256" key="7">
    <source>
        <dbReference type="ARBA" id="ARBA00023049"/>
    </source>
</evidence>
<feature type="compositionally biased region" description="Acidic residues" evidence="9">
    <location>
        <begin position="76"/>
        <end position="94"/>
    </location>
</feature>
<keyword evidence="7" id="KW-0482">Metalloprotease</keyword>
<feature type="region of interest" description="Disordered" evidence="9">
    <location>
        <begin position="277"/>
        <end position="308"/>
    </location>
</feature>
<proteinExistence type="predicted"/>
<evidence type="ECO:0000256" key="8">
    <source>
        <dbReference type="PROSITE-ProRule" id="PRU00322"/>
    </source>
</evidence>
<dbReference type="Pfam" id="PF01431">
    <property type="entry name" value="Peptidase_M13"/>
    <property type="match status" value="1"/>
</dbReference>
<keyword evidence="4 8" id="KW-0863">Zinc-finger</keyword>
<evidence type="ECO:0000313" key="11">
    <source>
        <dbReference type="EMBL" id="CAF3572560.1"/>
    </source>
</evidence>
<dbReference type="GO" id="GO:0004222">
    <property type="term" value="F:metalloendopeptidase activity"/>
    <property type="evidence" value="ECO:0007669"/>
    <property type="project" value="InterPro"/>
</dbReference>
<dbReference type="PRINTS" id="PR00786">
    <property type="entry name" value="NEPRILYSIN"/>
</dbReference>
<keyword evidence="2" id="KW-0645">Protease</keyword>
<reference evidence="11" key="1">
    <citation type="submission" date="2021-02" db="EMBL/GenBank/DDBJ databases">
        <authorList>
            <person name="Nowell W R."/>
        </authorList>
    </citation>
    <scope>NUCLEOTIDE SEQUENCE</scope>
</reference>
<evidence type="ECO:0000256" key="4">
    <source>
        <dbReference type="ARBA" id="ARBA00022771"/>
    </source>
</evidence>
<dbReference type="InterPro" id="IPR001876">
    <property type="entry name" value="Znf_RanBP2"/>
</dbReference>
<evidence type="ECO:0000313" key="12">
    <source>
        <dbReference type="Proteomes" id="UP000663869"/>
    </source>
</evidence>
<dbReference type="GO" id="GO:0008270">
    <property type="term" value="F:zinc ion binding"/>
    <property type="evidence" value="ECO:0007669"/>
    <property type="project" value="UniProtKB-KW"/>
</dbReference>
<sequence length="1058" mass="120342">MTDRKAKRSRVILNDGTWDCSLCTYKNPCVAFRCEMCDSRKGTATRKPKLVLSGHVEQLPRSKRKTDDDYSSDPSTTDDTDGQDDDDDDDEEFQHEERKNIHSNNNNNNHTRRSFPNDHFNESISSPASSTTTTRSYRSASPSSSSKINDPSKISTTKKRPTIGSLSRSTKSISIPITNKKPNHENDQKKIIKHQSSKSKDPKQRQSNDNNQKIKVTSNERNKKNDVQKKKKKIKLSSLSSMSSSSSTSSNSSSTHTTTTITVDGVSVRITELVNNKNDSLTTNDTFNNGNNPSRASSSSPADQSRSYNNDQISLSSSLIGSIDETVDPCENFYEFVCGTQLKNTKIPNDANSQDIFVTLETRLQDAIIGREYVNHAFPLIVLLFADLLTLSTSNNTNIPKAVLNAQRLFASCVNETAIMADSVNVLLSFVNTELGGWPILQGPMWDDATFNFSQLLLKLAEYSSDVIYIAGTEIDEMNSSVQAIRIGQSDLGLLDRSYYVNESDVTKAYRQFIQNFALALATDRSMINDDVNDIFNFEKTIATFDFVRHLRRLYLLANVSLVDTDVVIASELDYLRNVSLIVDQQSPRVLQNYMVWRFMMSRAWIIPRRFRTIKQQFDQVFLGTTVEQVRAMKCARYVNYNMGFAVSKLYIDKYFDKDARIESIVMIDNIRNQFIDIINQSTWMNSISKSRAIDKARAINAKVGYPAYLDDNNNTKLEKNYAEYNFNSSFARNVLLMLKLNAKKNLQVLRQLLDREEWIGYTPTIVNAFYNPSFNDISFPAGILQTPFFYKDAPKYLNYGAIGTIIGHEITHGFDNFGGLYDKDGNKILWWDNETLSAFNQRKTCIIDQYNNYTVTQIDLPVNGEQTQGENIADNGGLKAAFAQKSSSINNHPFSLPKTNQSLDNKKPEIDQHNRRYSSIHVQRISRTSSNNSTTNLLPSYSNQSRYSRFDLQSMNSSSNNQEMSFWHPISSEQTNQLPSYVEKTTAMPCHMKRRSQSLNHEKNRFHTSARVQWISRLSSYRKKIIMPLRNPYKISPTPVREESFSPSSKVTRFSLE</sequence>
<dbReference type="PROSITE" id="PS51885">
    <property type="entry name" value="NEPRILYSIN"/>
    <property type="match status" value="1"/>
</dbReference>
<dbReference type="Proteomes" id="UP000663869">
    <property type="component" value="Unassembled WGS sequence"/>
</dbReference>
<keyword evidence="3" id="KW-0479">Metal-binding</keyword>
<name>A0A818LAK6_9BILA</name>
<dbReference type="Pfam" id="PF05649">
    <property type="entry name" value="Peptidase_M13_N"/>
    <property type="match status" value="1"/>
</dbReference>
<feature type="compositionally biased region" description="Polar residues" evidence="9">
    <location>
        <begin position="164"/>
        <end position="177"/>
    </location>
</feature>
<dbReference type="PANTHER" id="PTHR11733:SF133">
    <property type="entry name" value="PHOSPHATE-REGULATING NEUTRAL ENDOPEPTIDASE PHEX"/>
    <property type="match status" value="1"/>
</dbReference>
<evidence type="ECO:0000256" key="3">
    <source>
        <dbReference type="ARBA" id="ARBA00022723"/>
    </source>
</evidence>
<dbReference type="Gene3D" id="1.10.1380.10">
    <property type="entry name" value="Neutral endopeptidase , domain2"/>
    <property type="match status" value="2"/>
</dbReference>
<comment type="caution">
    <text evidence="11">The sequence shown here is derived from an EMBL/GenBank/DDBJ whole genome shotgun (WGS) entry which is preliminary data.</text>
</comment>
<dbReference type="AlphaFoldDB" id="A0A818LAK6"/>
<dbReference type="InterPro" id="IPR036443">
    <property type="entry name" value="Znf_RanBP2_sf"/>
</dbReference>
<dbReference type="EMBL" id="CAJNYU010002656">
    <property type="protein sequence ID" value="CAF3572560.1"/>
    <property type="molecule type" value="Genomic_DNA"/>
</dbReference>
<dbReference type="InterPro" id="IPR008753">
    <property type="entry name" value="Peptidase_M13_N"/>
</dbReference>
<feature type="compositionally biased region" description="Low complexity" evidence="9">
    <location>
        <begin position="237"/>
        <end position="259"/>
    </location>
</feature>
<feature type="region of interest" description="Disordered" evidence="9">
    <location>
        <begin position="48"/>
        <end position="259"/>
    </location>
</feature>
<dbReference type="SUPFAM" id="SSF90209">
    <property type="entry name" value="Ran binding protein zinc finger-like"/>
    <property type="match status" value="1"/>
</dbReference>
<evidence type="ECO:0000256" key="9">
    <source>
        <dbReference type="SAM" id="MobiDB-lite"/>
    </source>
</evidence>
<dbReference type="PANTHER" id="PTHR11733">
    <property type="entry name" value="ZINC METALLOPROTEASE FAMILY M13 NEPRILYSIN-RELATED"/>
    <property type="match status" value="1"/>
</dbReference>
<accession>A0A818LAK6</accession>
<dbReference type="InterPro" id="IPR024079">
    <property type="entry name" value="MetalloPept_cat_dom_sf"/>
</dbReference>
<dbReference type="CDD" id="cd08662">
    <property type="entry name" value="M13"/>
    <property type="match status" value="1"/>
</dbReference>
<feature type="region of interest" description="Disordered" evidence="9">
    <location>
        <begin position="1037"/>
        <end position="1058"/>
    </location>
</feature>
<feature type="compositionally biased region" description="Polar residues" evidence="9">
    <location>
        <begin position="277"/>
        <end position="292"/>
    </location>
</feature>
<feature type="compositionally biased region" description="Polar residues" evidence="9">
    <location>
        <begin position="207"/>
        <end position="217"/>
    </location>
</feature>
<dbReference type="GO" id="GO:0005886">
    <property type="term" value="C:plasma membrane"/>
    <property type="evidence" value="ECO:0007669"/>
    <property type="project" value="TreeGrafter"/>
</dbReference>
<evidence type="ECO:0000256" key="6">
    <source>
        <dbReference type="ARBA" id="ARBA00022833"/>
    </source>
</evidence>
<evidence type="ECO:0000256" key="1">
    <source>
        <dbReference type="ARBA" id="ARBA00001947"/>
    </source>
</evidence>
<evidence type="ECO:0000256" key="2">
    <source>
        <dbReference type="ARBA" id="ARBA00022670"/>
    </source>
</evidence>
<dbReference type="SUPFAM" id="SSF55486">
    <property type="entry name" value="Metalloproteases ('zincins'), catalytic domain"/>
    <property type="match status" value="1"/>
</dbReference>
<dbReference type="Gene3D" id="3.40.390.10">
    <property type="entry name" value="Collagenase (Catalytic Domain)"/>
    <property type="match status" value="2"/>
</dbReference>
<dbReference type="Gene3D" id="4.10.1060.10">
    <property type="entry name" value="Zinc finger, RanBP2-type"/>
    <property type="match status" value="1"/>
</dbReference>
<evidence type="ECO:0000259" key="10">
    <source>
        <dbReference type="PROSITE" id="PS50199"/>
    </source>
</evidence>
<gene>
    <name evidence="11" type="ORF">FME351_LOCUS20528</name>
</gene>
<feature type="domain" description="RanBP2-type" evidence="10">
    <location>
        <begin position="14"/>
        <end position="43"/>
    </location>
</feature>
<comment type="cofactor">
    <cofactor evidence="1">
        <name>Zn(2+)</name>
        <dbReference type="ChEBI" id="CHEBI:29105"/>
    </cofactor>
</comment>